<dbReference type="EMBL" id="BLSC01000049">
    <property type="protein sequence ID" value="GFP37111.1"/>
    <property type="molecule type" value="Genomic_DNA"/>
</dbReference>
<comment type="caution">
    <text evidence="4">The sequence shown here is derived from an EMBL/GenBank/DDBJ whole genome shotgun (WGS) entry which is preliminary data.</text>
</comment>
<dbReference type="EMBL" id="BLSD01000009">
    <property type="protein sequence ID" value="GFP38595.1"/>
    <property type="molecule type" value="Genomic_DNA"/>
</dbReference>
<reference evidence="8 9" key="1">
    <citation type="journal article" date="2020" name="Front. Microbiol.">
        <title>Single-cell genomics of novel Actinobacteria with the Wood-Ljungdahl pathway discovered in a serpentinizing system.</title>
        <authorList>
            <person name="Merino N."/>
            <person name="Kawai M."/>
            <person name="Boyd E.S."/>
            <person name="Colman D.R."/>
            <person name="McGlynn S.E."/>
            <person name="Nealson K.H."/>
            <person name="Kurokawa K."/>
            <person name="Hongoh Y."/>
        </authorList>
    </citation>
    <scope>NUCLEOTIDE SEQUENCE [LARGE SCALE GENOMIC DNA]</scope>
    <source>
        <strain evidence="4 10">S09_30</strain>
        <strain evidence="5 11">S34</strain>
        <strain evidence="6 8">S44</strain>
        <strain evidence="7 9">S47</strain>
    </source>
</reference>
<sequence>MSKYRGRILVIDDDMDFVLLVSSCLQEAGYQVSQAYQGGEGLGKVREEKPDLIILDVMMESLTEGLRLSYDLRADPRSRDVPILLVTSLNRQLRPFLLGQEEAWLPVQGFLEKPVDMGELVRKVEELLRCSGGARKSAGGTPKPEACKE</sequence>
<dbReference type="Proteomes" id="UP000585609">
    <property type="component" value="Unassembled WGS sequence"/>
</dbReference>
<name>A0A6V8NTP7_9ACTN</name>
<feature type="modified residue" description="4-aspartylphosphate" evidence="2">
    <location>
        <position position="56"/>
    </location>
</feature>
<evidence type="ECO:0000313" key="11">
    <source>
        <dbReference type="Proteomes" id="UP000588083"/>
    </source>
</evidence>
<dbReference type="Proteomes" id="UP000569018">
    <property type="component" value="Unassembled WGS sequence"/>
</dbReference>
<evidence type="ECO:0000313" key="5">
    <source>
        <dbReference type="EMBL" id="GFP30895.1"/>
    </source>
</evidence>
<dbReference type="AlphaFoldDB" id="A0A6V8NTP7"/>
<evidence type="ECO:0000313" key="4">
    <source>
        <dbReference type="EMBL" id="GFP23487.1"/>
    </source>
</evidence>
<dbReference type="GO" id="GO:0000160">
    <property type="term" value="P:phosphorelay signal transduction system"/>
    <property type="evidence" value="ECO:0007669"/>
    <property type="project" value="InterPro"/>
</dbReference>
<keyword evidence="11" id="KW-1185">Reference proteome</keyword>
<dbReference type="PANTHER" id="PTHR44591">
    <property type="entry name" value="STRESS RESPONSE REGULATOR PROTEIN 1"/>
    <property type="match status" value="1"/>
</dbReference>
<dbReference type="EMBL" id="BLRZ01000118">
    <property type="protein sequence ID" value="GFP30895.1"/>
    <property type="molecule type" value="Genomic_DNA"/>
</dbReference>
<dbReference type="Proteomes" id="UP000588083">
    <property type="component" value="Unassembled WGS sequence"/>
</dbReference>
<dbReference type="SUPFAM" id="SSF52172">
    <property type="entry name" value="CheY-like"/>
    <property type="match status" value="1"/>
</dbReference>
<evidence type="ECO:0000313" key="6">
    <source>
        <dbReference type="EMBL" id="GFP37111.1"/>
    </source>
</evidence>
<dbReference type="Pfam" id="PF00072">
    <property type="entry name" value="Response_reg"/>
    <property type="match status" value="1"/>
</dbReference>
<dbReference type="InterPro" id="IPR001789">
    <property type="entry name" value="Sig_transdc_resp-reg_receiver"/>
</dbReference>
<dbReference type="InterPro" id="IPR011006">
    <property type="entry name" value="CheY-like_superfamily"/>
</dbReference>
<feature type="domain" description="Response regulatory" evidence="3">
    <location>
        <begin position="7"/>
        <end position="128"/>
    </location>
</feature>
<protein>
    <submittedName>
        <fullName evidence="4">Two-component system, OmpR family, response regulator RpaA</fullName>
    </submittedName>
</protein>
<gene>
    <name evidence="4" type="ORF">HKBW3S09_00954</name>
    <name evidence="5" type="ORF">HKBW3S34_01814</name>
    <name evidence="6" type="ORF">HKBW3S44_00791</name>
    <name evidence="7" type="ORF">HKBW3S47_00296</name>
</gene>
<dbReference type="PANTHER" id="PTHR44591:SF3">
    <property type="entry name" value="RESPONSE REGULATORY DOMAIN-CONTAINING PROTEIN"/>
    <property type="match status" value="1"/>
</dbReference>
<evidence type="ECO:0000256" key="1">
    <source>
        <dbReference type="ARBA" id="ARBA00022553"/>
    </source>
</evidence>
<accession>A0A6V8NTP7</accession>
<evidence type="ECO:0000313" key="10">
    <source>
        <dbReference type="Proteomes" id="UP000585609"/>
    </source>
</evidence>
<evidence type="ECO:0000256" key="2">
    <source>
        <dbReference type="PROSITE-ProRule" id="PRU00169"/>
    </source>
</evidence>
<proteinExistence type="predicted"/>
<evidence type="ECO:0000259" key="3">
    <source>
        <dbReference type="PROSITE" id="PS50110"/>
    </source>
</evidence>
<evidence type="ECO:0000313" key="9">
    <source>
        <dbReference type="Proteomes" id="UP000569018"/>
    </source>
</evidence>
<dbReference type="Proteomes" id="UP000561271">
    <property type="component" value="Unassembled WGS sequence"/>
</dbReference>
<organism evidence="4 10">
    <name type="scientific">Candidatus Hakubella thermalkaliphila</name>
    <dbReference type="NCBI Taxonomy" id="2754717"/>
    <lineage>
        <taxon>Bacteria</taxon>
        <taxon>Bacillati</taxon>
        <taxon>Actinomycetota</taxon>
        <taxon>Actinomycetota incertae sedis</taxon>
        <taxon>Candidatus Hakubellales</taxon>
        <taxon>Candidatus Hakubellaceae</taxon>
        <taxon>Candidatus Hakubella</taxon>
    </lineage>
</organism>
<dbReference type="InterPro" id="IPR050595">
    <property type="entry name" value="Bact_response_regulator"/>
</dbReference>
<keyword evidence="1 2" id="KW-0597">Phosphoprotein</keyword>
<dbReference type="SMART" id="SM00448">
    <property type="entry name" value="REC"/>
    <property type="match status" value="1"/>
</dbReference>
<evidence type="ECO:0000313" key="7">
    <source>
        <dbReference type="EMBL" id="GFP38595.1"/>
    </source>
</evidence>
<dbReference type="Gene3D" id="3.40.50.2300">
    <property type="match status" value="1"/>
</dbReference>
<evidence type="ECO:0000313" key="8">
    <source>
        <dbReference type="Proteomes" id="UP000561271"/>
    </source>
</evidence>
<dbReference type="PROSITE" id="PS50110">
    <property type="entry name" value="RESPONSE_REGULATORY"/>
    <property type="match status" value="1"/>
</dbReference>
<dbReference type="EMBL" id="BLRW01000121">
    <property type="protein sequence ID" value="GFP23487.1"/>
    <property type="molecule type" value="Genomic_DNA"/>
</dbReference>
<dbReference type="RefSeq" id="WP_176231389.1">
    <property type="nucleotide sequence ID" value="NZ_BLRZ01000118.1"/>
</dbReference>